<name>A0ABZ0HZJ1_9HYPH</name>
<dbReference type="Proteomes" id="UP001626536">
    <property type="component" value="Plasmid pRX1"/>
</dbReference>
<evidence type="ECO:0000313" key="2">
    <source>
        <dbReference type="Proteomes" id="UP001626536"/>
    </source>
</evidence>
<reference evidence="1 2" key="1">
    <citation type="submission" date="2023-10" db="EMBL/GenBank/DDBJ databases">
        <title>Novel methanotroph of the genus Methylocapsa from a subarctic wetland.</title>
        <authorList>
            <person name="Belova S.E."/>
            <person name="Oshkin I.Y."/>
            <person name="Miroshnikov K."/>
            <person name="Dedysh S.N."/>
        </authorList>
    </citation>
    <scope>NUCLEOTIDE SEQUENCE [LARGE SCALE GENOMIC DNA]</scope>
    <source>
        <strain evidence="1 2">RX1</strain>
        <plasmid evidence="1 2">pRX1</plasmid>
    </source>
</reference>
<geneLocation type="plasmid" evidence="1 2">
    <name>pRX1</name>
</geneLocation>
<dbReference type="EMBL" id="CP136863">
    <property type="protein sequence ID" value="WOJ91755.1"/>
    <property type="molecule type" value="Genomic_DNA"/>
</dbReference>
<accession>A0ABZ0HZJ1</accession>
<sequence length="151" mass="17562">MPTQTDELQALWRRYEHDHEHLPASAREVVEWAVEEGLLDLPEIDPLDILASQMSRALREEYATDEEGRRYRKNHAVRVTKNGIQTTFWGIMGFANRSHMERAFTQRREQVIGDCLQLQIDVEAYNAMNPIEKPIQLVLDFADDVAERRAA</sequence>
<organism evidence="1 2">
    <name type="scientific">Methylocapsa polymorpha</name>
    <dbReference type="NCBI Taxonomy" id="3080828"/>
    <lineage>
        <taxon>Bacteria</taxon>
        <taxon>Pseudomonadati</taxon>
        <taxon>Pseudomonadota</taxon>
        <taxon>Alphaproteobacteria</taxon>
        <taxon>Hyphomicrobiales</taxon>
        <taxon>Beijerinckiaceae</taxon>
        <taxon>Methylocapsa</taxon>
    </lineage>
</organism>
<dbReference type="RefSeq" id="WP_318655183.1">
    <property type="nucleotide sequence ID" value="NZ_CP136863.1"/>
</dbReference>
<protein>
    <submittedName>
        <fullName evidence="1">Uncharacterized protein</fullName>
    </submittedName>
</protein>
<gene>
    <name evidence="1" type="ORF">RZS28_18680</name>
</gene>
<keyword evidence="2" id="KW-1185">Reference proteome</keyword>
<keyword evidence="1" id="KW-0614">Plasmid</keyword>
<proteinExistence type="predicted"/>
<evidence type="ECO:0000313" key="1">
    <source>
        <dbReference type="EMBL" id="WOJ91755.1"/>
    </source>
</evidence>